<proteinExistence type="predicted"/>
<dbReference type="Proteomes" id="UP000027195">
    <property type="component" value="Unassembled WGS sequence"/>
</dbReference>
<evidence type="ECO:0000313" key="1">
    <source>
        <dbReference type="EMBL" id="KDQ07632.1"/>
    </source>
</evidence>
<dbReference type="EMBL" id="KL198103">
    <property type="protein sequence ID" value="KDQ07632.1"/>
    <property type="molecule type" value="Genomic_DNA"/>
</dbReference>
<sequence>MHSIREKKVLETKDRGPFIAKLQKDVARSFAQPTISHGLPSSPKVSAIWRATKNSIFTFLSIAGSKRGPSRSPSPAGPVKRPRQELFLPITPIENHFEVETSLEDFVVDFGGAPDIPLIDFGTARVNEVNERSQEASQSVLLDRMANRVRGAVEQGMAEVLEYCVADSVRQAIGRVVADARLRGEVEGRVMQGLRNLELERGRAGGTERRDPGKQFQEAMCAVVQSLLAINLEPKDMLQIRSRGKRGKQRIFACFM</sequence>
<gene>
    <name evidence="1" type="ORF">BOTBODRAFT_180502</name>
</gene>
<keyword evidence="2" id="KW-1185">Reference proteome</keyword>
<name>A0A067M6X1_BOTB1</name>
<accession>A0A067M6X1</accession>
<dbReference type="InParanoid" id="A0A067M6X1"/>
<dbReference type="HOGENOM" id="CLU_1085827_0_0_1"/>
<organism evidence="1 2">
    <name type="scientific">Botryobasidium botryosum (strain FD-172 SS1)</name>
    <dbReference type="NCBI Taxonomy" id="930990"/>
    <lineage>
        <taxon>Eukaryota</taxon>
        <taxon>Fungi</taxon>
        <taxon>Dikarya</taxon>
        <taxon>Basidiomycota</taxon>
        <taxon>Agaricomycotina</taxon>
        <taxon>Agaricomycetes</taxon>
        <taxon>Cantharellales</taxon>
        <taxon>Botryobasidiaceae</taxon>
        <taxon>Botryobasidium</taxon>
    </lineage>
</organism>
<reference evidence="2" key="1">
    <citation type="journal article" date="2014" name="Proc. Natl. Acad. Sci. U.S.A.">
        <title>Extensive sampling of basidiomycete genomes demonstrates inadequacy of the white-rot/brown-rot paradigm for wood decay fungi.</title>
        <authorList>
            <person name="Riley R."/>
            <person name="Salamov A.A."/>
            <person name="Brown D.W."/>
            <person name="Nagy L.G."/>
            <person name="Floudas D."/>
            <person name="Held B.W."/>
            <person name="Levasseur A."/>
            <person name="Lombard V."/>
            <person name="Morin E."/>
            <person name="Otillar R."/>
            <person name="Lindquist E.A."/>
            <person name="Sun H."/>
            <person name="LaButti K.M."/>
            <person name="Schmutz J."/>
            <person name="Jabbour D."/>
            <person name="Luo H."/>
            <person name="Baker S.E."/>
            <person name="Pisabarro A.G."/>
            <person name="Walton J.D."/>
            <person name="Blanchette R.A."/>
            <person name="Henrissat B."/>
            <person name="Martin F."/>
            <person name="Cullen D."/>
            <person name="Hibbett D.S."/>
            <person name="Grigoriev I.V."/>
        </authorList>
    </citation>
    <scope>NUCLEOTIDE SEQUENCE [LARGE SCALE GENOMIC DNA]</scope>
    <source>
        <strain evidence="2">FD-172 SS1</strain>
    </source>
</reference>
<dbReference type="AlphaFoldDB" id="A0A067M6X1"/>
<protein>
    <submittedName>
        <fullName evidence="1">Uncharacterized protein</fullName>
    </submittedName>
</protein>
<evidence type="ECO:0000313" key="2">
    <source>
        <dbReference type="Proteomes" id="UP000027195"/>
    </source>
</evidence>